<feature type="region of interest" description="Disordered" evidence="1">
    <location>
        <begin position="386"/>
        <end position="406"/>
    </location>
</feature>
<feature type="compositionally biased region" description="Low complexity" evidence="1">
    <location>
        <begin position="894"/>
        <end position="917"/>
    </location>
</feature>
<feature type="compositionally biased region" description="Basic and acidic residues" evidence="1">
    <location>
        <begin position="466"/>
        <end position="489"/>
    </location>
</feature>
<reference evidence="4" key="1">
    <citation type="submission" date="2012-12" db="EMBL/GenBank/DDBJ databases">
        <authorList>
            <person name="Hellsten U."/>
            <person name="Grimwood J."/>
            <person name="Chapman J.A."/>
            <person name="Shapiro H."/>
            <person name="Aerts A."/>
            <person name="Otillar R.P."/>
            <person name="Terry A.Y."/>
            <person name="Boore J.L."/>
            <person name="Simakov O."/>
            <person name="Marletaz F."/>
            <person name="Cho S.-J."/>
            <person name="Edsinger-Gonzales E."/>
            <person name="Havlak P."/>
            <person name="Kuo D.-H."/>
            <person name="Larsson T."/>
            <person name="Lv J."/>
            <person name="Arendt D."/>
            <person name="Savage R."/>
            <person name="Osoegawa K."/>
            <person name="de Jong P."/>
            <person name="Lindberg D.R."/>
            <person name="Seaver E.C."/>
            <person name="Weisblat D.A."/>
            <person name="Putnam N.H."/>
            <person name="Grigoriev I.V."/>
            <person name="Rokhsar D.S."/>
        </authorList>
    </citation>
    <scope>NUCLEOTIDE SEQUENCE</scope>
</reference>
<dbReference type="EMBL" id="KB097026">
    <property type="protein sequence ID" value="ESN99950.1"/>
    <property type="molecule type" value="Genomic_DNA"/>
</dbReference>
<sequence length="1279" mass="140446">MSLIEKFFSKIGKSPPARHSRGIDVEEEEEADTDARNMIPANTTKLDTPAPAATATTTKPMNNVKTAAATTAANYQDSPLSPMPKINFFADGTNSNDFFYDDEFSIQFDANLTRSGNRQSEEFNRNKNEILNFRSLKMPKRMTSSKSDDCLSRHHDCDGDQVADTNNDEDHEYDNSDTDNELISEMESSSDSSTFLNRPLFSSHSECPDEFTIDEMNGAGNNDDDDDAIIEGDVNSRKRHQCDRDDAVVPSVVKRPPSSYIKRNYKISFDRGSPKIWSSGDESGPCWNHYNVINDVHYNNNNNNNNNSNSKYSINRNNGNNNANKPSPETRSHRRKIKTNLHHHHNNNNNNNSKNANIYNSNNNNNNNNKNGIECRDAETKQVTWSSIRNPQQQQQQQVKSSSYRTTWKTIQKSNSVKNLSTTEINFATSTTPSKTSEKIVVATTPEPPPPTTTTTSRKTNATTSDDDKGVDGYRNKQDNRQEPDIDNLKRTTSKVELFKIFQDKKLKETECEHAQKMVDNVFDNDTVYCSDNNVFNYLNNNNNIQNNFHSQTTPKKMNVQSRKHNKRSNSTECNCIHYHDDDGDDQLNNNNSNSNNRSTLTSASTDSSVQTSLLFNIPKQTCNKSLQTSLTSSSDTTTPHTATTTATTTTTMSTIATTSPQLTSTTTPSSLKTATTNAYKSDPPSKDIVTSSSYLFSKPLPDLSFLNNKQPVKFSEGVNSKSLKIAKESSAAQMKKSNNNNSSSSNNNSCSPKHGKCSPHKSPQISRNNNPENNPENNKINDIHDIISSSTTTATTTKTTTTTTTKTTKSYECYSFNSSTSSGIEAGNTDSSTRQSSSGSSKDESSASDYYAGGTAYDKTASAAVAVNSDQKNSVGVGEIVAVSSSKSLSLNKVNSNRGTSLQSLDTFSSSSSSPSSSPPKPPRLLKTTSKFSLTDGEKDLKRFDPANPANAVAQQTSTSTSVTPPATTFAKLSSSKKNQSSSSKNNLQAKKLSLKIETNNSSSNSAPNNSSVNNSNNNNKTNNTRNTLRNNINTPTATTTSTTKPGKSILVKNRSTDGRRSWSTNFNSAKQQQQQQQQQQQPLIKKRPLSVPDGSLLELAVTDLQKHQQPQQNHQQQQQQQTQQQQQEQLADSHLQGLKPNENCKMNDGDDDDDDVVSDMMMVITSTTTEQDCDRFRAKKSVSFSEKISYHHPTPTPSSPSPNESPKSPLTISPANTLLSPSSSSSPLNHQVSSSSLENSSSAAAGVAAAVATAESPEIVIEDLESGGFFIRLDYHS</sequence>
<feature type="compositionally biased region" description="Low complexity" evidence="1">
    <location>
        <begin position="48"/>
        <end position="57"/>
    </location>
</feature>
<reference evidence="3" key="3">
    <citation type="submission" date="2015-06" db="UniProtKB">
        <authorList>
            <consortium name="EnsemblMetazoa"/>
        </authorList>
    </citation>
    <scope>IDENTIFICATION</scope>
</reference>
<feature type="compositionally biased region" description="Low complexity" evidence="1">
    <location>
        <begin position="298"/>
        <end position="324"/>
    </location>
</feature>
<feature type="compositionally biased region" description="Low complexity" evidence="1">
    <location>
        <begin position="953"/>
        <end position="993"/>
    </location>
</feature>
<organism evidence="3 4">
    <name type="scientific">Helobdella robusta</name>
    <name type="common">Californian leech</name>
    <dbReference type="NCBI Taxonomy" id="6412"/>
    <lineage>
        <taxon>Eukaryota</taxon>
        <taxon>Metazoa</taxon>
        <taxon>Spiralia</taxon>
        <taxon>Lophotrochozoa</taxon>
        <taxon>Annelida</taxon>
        <taxon>Clitellata</taxon>
        <taxon>Hirudinea</taxon>
        <taxon>Rhynchobdellida</taxon>
        <taxon>Glossiphoniidae</taxon>
        <taxon>Helobdella</taxon>
    </lineage>
</organism>
<feature type="region of interest" description="Disordered" evidence="1">
    <location>
        <begin position="428"/>
        <end position="489"/>
    </location>
</feature>
<protein>
    <submittedName>
        <fullName evidence="2 3">Uncharacterized protein</fullName>
    </submittedName>
</protein>
<dbReference type="EnsemblMetazoa" id="HelroT176248">
    <property type="protein sequence ID" value="HelroP176248"/>
    <property type="gene ID" value="HelroG176248"/>
</dbReference>
<feature type="compositionally biased region" description="Low complexity" evidence="1">
    <location>
        <begin position="1109"/>
        <end position="1131"/>
    </location>
</feature>
<evidence type="ECO:0000313" key="3">
    <source>
        <dbReference type="EnsemblMetazoa" id="HelroP176248"/>
    </source>
</evidence>
<feature type="compositionally biased region" description="Low complexity" evidence="1">
    <location>
        <begin position="1203"/>
        <end position="1258"/>
    </location>
</feature>
<dbReference type="RefSeq" id="XP_009021965.1">
    <property type="nucleotide sequence ID" value="XM_009023717.1"/>
</dbReference>
<feature type="region of interest" description="Disordered" evidence="1">
    <location>
        <begin position="12"/>
        <end position="57"/>
    </location>
</feature>
<dbReference type="KEGG" id="hro:HELRODRAFT_176248"/>
<dbReference type="CTD" id="20205769"/>
<feature type="compositionally biased region" description="Low complexity" evidence="1">
    <location>
        <begin position="738"/>
        <end position="752"/>
    </location>
</feature>
<feature type="compositionally biased region" description="Low complexity" evidence="1">
    <location>
        <begin position="832"/>
        <end position="841"/>
    </location>
</feature>
<feature type="region of interest" description="Disordered" evidence="1">
    <location>
        <begin position="298"/>
        <end position="373"/>
    </location>
</feature>
<evidence type="ECO:0000313" key="4">
    <source>
        <dbReference type="Proteomes" id="UP000015101"/>
    </source>
</evidence>
<feature type="region of interest" description="Disordered" evidence="1">
    <location>
        <begin position="629"/>
        <end position="687"/>
    </location>
</feature>
<feature type="region of interest" description="Disordered" evidence="1">
    <location>
        <begin position="1189"/>
        <end position="1259"/>
    </location>
</feature>
<feature type="region of interest" description="Disordered" evidence="1">
    <location>
        <begin position="1106"/>
        <end position="1134"/>
    </location>
</feature>
<accession>T1FAC0</accession>
<feature type="compositionally biased region" description="Polar residues" evidence="1">
    <location>
        <begin position="1063"/>
        <end position="1072"/>
    </location>
</feature>
<feature type="compositionally biased region" description="Low complexity" evidence="1">
    <location>
        <begin position="1000"/>
        <end position="1045"/>
    </location>
</feature>
<feature type="region of interest" description="Disordered" evidence="1">
    <location>
        <begin position="729"/>
        <end position="782"/>
    </location>
</feature>
<feature type="compositionally biased region" description="Low complexity" evidence="1">
    <location>
        <begin position="769"/>
        <end position="779"/>
    </location>
</feature>
<dbReference type="InParanoid" id="T1FAC0"/>
<proteinExistence type="predicted"/>
<dbReference type="GeneID" id="20205769"/>
<gene>
    <name evidence="3" type="primary">20205769</name>
    <name evidence="2" type="ORF">HELRODRAFT_176248</name>
</gene>
<feature type="region of interest" description="Disordered" evidence="1">
    <location>
        <begin position="821"/>
        <end position="850"/>
    </location>
</feature>
<feature type="compositionally biased region" description="Low complexity" evidence="1">
    <location>
        <begin position="347"/>
        <end position="371"/>
    </location>
</feature>
<feature type="compositionally biased region" description="Basic residues" evidence="1">
    <location>
        <begin position="332"/>
        <end position="346"/>
    </location>
</feature>
<evidence type="ECO:0000313" key="2">
    <source>
        <dbReference type="EMBL" id="ESN99950.1"/>
    </source>
</evidence>
<feature type="compositionally biased region" description="Low complexity" evidence="1">
    <location>
        <begin position="453"/>
        <end position="464"/>
    </location>
</feature>
<dbReference type="EMBL" id="AMQM01005597">
    <property type="status" value="NOT_ANNOTATED_CDS"/>
    <property type="molecule type" value="Genomic_DNA"/>
</dbReference>
<feature type="region of interest" description="Disordered" evidence="1">
    <location>
        <begin position="551"/>
        <end position="571"/>
    </location>
</feature>
<dbReference type="AlphaFoldDB" id="T1FAC0"/>
<dbReference type="HOGENOM" id="CLU_263251_0_0_1"/>
<name>T1FAC0_HELRO</name>
<feature type="region of interest" description="Disordered" evidence="1">
    <location>
        <begin position="952"/>
        <end position="1086"/>
    </location>
</feature>
<feature type="compositionally biased region" description="Polar residues" evidence="1">
    <location>
        <begin position="551"/>
        <end position="561"/>
    </location>
</feature>
<evidence type="ECO:0000256" key="1">
    <source>
        <dbReference type="SAM" id="MobiDB-lite"/>
    </source>
</evidence>
<feature type="compositionally biased region" description="Low complexity" evidence="1">
    <location>
        <begin position="1073"/>
        <end position="1083"/>
    </location>
</feature>
<feature type="region of interest" description="Disordered" evidence="1">
    <location>
        <begin position="584"/>
        <end position="606"/>
    </location>
</feature>
<dbReference type="OMA" id="KETECEH"/>
<reference evidence="2 4" key="2">
    <citation type="journal article" date="2013" name="Nature">
        <title>Insights into bilaterian evolution from three spiralian genomes.</title>
        <authorList>
            <person name="Simakov O."/>
            <person name="Marletaz F."/>
            <person name="Cho S.J."/>
            <person name="Edsinger-Gonzales E."/>
            <person name="Havlak P."/>
            <person name="Hellsten U."/>
            <person name="Kuo D.H."/>
            <person name="Larsson T."/>
            <person name="Lv J."/>
            <person name="Arendt D."/>
            <person name="Savage R."/>
            <person name="Osoegawa K."/>
            <person name="de Jong P."/>
            <person name="Grimwood J."/>
            <person name="Chapman J.A."/>
            <person name="Shapiro H."/>
            <person name="Aerts A."/>
            <person name="Otillar R.P."/>
            <person name="Terry A.Y."/>
            <person name="Boore J.L."/>
            <person name="Grigoriev I.V."/>
            <person name="Lindberg D.R."/>
            <person name="Seaver E.C."/>
            <person name="Weisblat D.A."/>
            <person name="Putnam N.H."/>
            <person name="Rokhsar D.S."/>
        </authorList>
    </citation>
    <scope>NUCLEOTIDE SEQUENCE</scope>
</reference>
<keyword evidence="4" id="KW-1185">Reference proteome</keyword>
<feature type="compositionally biased region" description="Low complexity" evidence="1">
    <location>
        <begin position="629"/>
        <end position="677"/>
    </location>
</feature>
<dbReference type="Proteomes" id="UP000015101">
    <property type="component" value="Unassembled WGS sequence"/>
</dbReference>
<feature type="region of interest" description="Disordered" evidence="1">
    <location>
        <begin position="894"/>
        <end position="935"/>
    </location>
</feature>